<feature type="domain" description="hAT-like transposase RNase-H fold" evidence="3">
    <location>
        <begin position="299"/>
        <end position="398"/>
    </location>
</feature>
<feature type="compositionally biased region" description="Polar residues" evidence="2">
    <location>
        <begin position="1"/>
        <end position="27"/>
    </location>
</feature>
<dbReference type="InterPro" id="IPR052035">
    <property type="entry name" value="ZnF_BED_domain_contain"/>
</dbReference>
<dbReference type="Proteomes" id="UP001280121">
    <property type="component" value="Unassembled WGS sequence"/>
</dbReference>
<gene>
    <name evidence="4" type="ORF">Ddye_013122</name>
</gene>
<evidence type="ECO:0000313" key="5">
    <source>
        <dbReference type="Proteomes" id="UP001280121"/>
    </source>
</evidence>
<feature type="compositionally biased region" description="Acidic residues" evidence="2">
    <location>
        <begin position="28"/>
        <end position="38"/>
    </location>
</feature>
<evidence type="ECO:0000256" key="2">
    <source>
        <dbReference type="SAM" id="MobiDB-lite"/>
    </source>
</evidence>
<dbReference type="SMART" id="SM00614">
    <property type="entry name" value="ZnF_BED"/>
    <property type="match status" value="1"/>
</dbReference>
<dbReference type="AlphaFoldDB" id="A0AAD9X5I7"/>
<accession>A0AAD9X5I7</accession>
<dbReference type="PANTHER" id="PTHR46481:SF11">
    <property type="entry name" value="ZINC FINGER BED DOMAIN-CONTAINING PROTEIN RICESLEEPER 2-LIKE"/>
    <property type="match status" value="1"/>
</dbReference>
<keyword evidence="5" id="KW-1185">Reference proteome</keyword>
<dbReference type="GO" id="GO:0003677">
    <property type="term" value="F:DNA binding"/>
    <property type="evidence" value="ECO:0007669"/>
    <property type="project" value="UniProtKB-KW"/>
</dbReference>
<dbReference type="SUPFAM" id="SSF53098">
    <property type="entry name" value="Ribonuclease H-like"/>
    <property type="match status" value="1"/>
</dbReference>
<dbReference type="InterPro" id="IPR036236">
    <property type="entry name" value="Znf_C2H2_sf"/>
</dbReference>
<dbReference type="Pfam" id="PF14372">
    <property type="entry name" value="hAT-like_RNase-H"/>
    <property type="match status" value="1"/>
</dbReference>
<proteinExistence type="predicted"/>
<evidence type="ECO:0000259" key="3">
    <source>
        <dbReference type="Pfam" id="PF14372"/>
    </source>
</evidence>
<feature type="region of interest" description="Disordered" evidence="2">
    <location>
        <begin position="1"/>
        <end position="42"/>
    </location>
</feature>
<dbReference type="InterPro" id="IPR025525">
    <property type="entry name" value="hAT-like_transposase_RNase-H"/>
</dbReference>
<evidence type="ECO:0000256" key="1">
    <source>
        <dbReference type="ARBA" id="ARBA00023125"/>
    </source>
</evidence>
<protein>
    <recommendedName>
        <fullName evidence="3">hAT-like transposase RNase-H fold domain-containing protein</fullName>
    </recommendedName>
</protein>
<dbReference type="PANTHER" id="PTHR46481">
    <property type="entry name" value="ZINC FINGER BED DOMAIN-CONTAINING PROTEIN 4"/>
    <property type="match status" value="1"/>
</dbReference>
<keyword evidence="1" id="KW-0238">DNA-binding</keyword>
<reference evidence="4" key="1">
    <citation type="journal article" date="2023" name="Plant J.">
        <title>Genome sequences and population genomics provide insights into the demographic history, inbreeding, and mutation load of two 'living fossil' tree species of Dipteronia.</title>
        <authorList>
            <person name="Feng Y."/>
            <person name="Comes H.P."/>
            <person name="Chen J."/>
            <person name="Zhu S."/>
            <person name="Lu R."/>
            <person name="Zhang X."/>
            <person name="Li P."/>
            <person name="Qiu J."/>
            <person name="Olsen K.M."/>
            <person name="Qiu Y."/>
        </authorList>
    </citation>
    <scope>NUCLEOTIDE SEQUENCE</scope>
    <source>
        <strain evidence="4">KIB01</strain>
    </source>
</reference>
<dbReference type="SUPFAM" id="SSF57667">
    <property type="entry name" value="beta-beta-alpha zinc fingers"/>
    <property type="match status" value="1"/>
</dbReference>
<organism evidence="4 5">
    <name type="scientific">Dipteronia dyeriana</name>
    <dbReference type="NCBI Taxonomy" id="168575"/>
    <lineage>
        <taxon>Eukaryota</taxon>
        <taxon>Viridiplantae</taxon>
        <taxon>Streptophyta</taxon>
        <taxon>Embryophyta</taxon>
        <taxon>Tracheophyta</taxon>
        <taxon>Spermatophyta</taxon>
        <taxon>Magnoliopsida</taxon>
        <taxon>eudicotyledons</taxon>
        <taxon>Gunneridae</taxon>
        <taxon>Pentapetalae</taxon>
        <taxon>rosids</taxon>
        <taxon>malvids</taxon>
        <taxon>Sapindales</taxon>
        <taxon>Sapindaceae</taxon>
        <taxon>Hippocastanoideae</taxon>
        <taxon>Acereae</taxon>
        <taxon>Dipteronia</taxon>
    </lineage>
</organism>
<evidence type="ECO:0000313" key="4">
    <source>
        <dbReference type="EMBL" id="KAK2653266.1"/>
    </source>
</evidence>
<name>A0AAD9X5I7_9ROSI</name>
<sequence length="407" mass="46802">MSTSKSITQCQDQPTPIPNHSSHNEVTNIDDESGDIEIDSSVNEDGKRKLTSKVWESFNREKINGVWTAICKGCNKKLSGKGTAGTSHLKKHRDNCPRRQFFDVGRMLKATKTKEGDVEIRTFKFDQDTTHRELTNMVILHEYPLSMTSHNQRKGFMAITTHFVDNSWTLQSRIIRFIYVPCPHTSEMLADVMMECLHDWNIEHKLSTLTVDNCSTNNAMIRILLEMLSDVSLLLNGDMFHMHCSAHILNLIMRDGLVFPRLKHKDSHYKNVPNEDDWVLAKEISDKLDVFYQATEEFSGTKYPTANNYLPTMCDIRDAINDWSTSTFEQIKLMASSIAHKFDSYWSNFHGIMVVATILDPRYKMKVMECYFPLLYGDGSSYEINKIQEVLLRLVGEYEQKSNASQA</sequence>
<dbReference type="InterPro" id="IPR012337">
    <property type="entry name" value="RNaseH-like_sf"/>
</dbReference>
<comment type="caution">
    <text evidence="4">The sequence shown here is derived from an EMBL/GenBank/DDBJ whole genome shotgun (WGS) entry which is preliminary data.</text>
</comment>
<dbReference type="EMBL" id="JANJYI010000004">
    <property type="protein sequence ID" value="KAK2653266.1"/>
    <property type="molecule type" value="Genomic_DNA"/>
</dbReference>